<keyword evidence="1" id="KW-0472">Membrane</keyword>
<dbReference type="Proteomes" id="UP000766698">
    <property type="component" value="Unassembled WGS sequence"/>
</dbReference>
<accession>A0ABR6ED82</accession>
<dbReference type="EMBL" id="WMLF01000064">
    <property type="protein sequence ID" value="MBB1243288.1"/>
    <property type="molecule type" value="Genomic_DNA"/>
</dbReference>
<feature type="transmembrane region" description="Helical" evidence="1">
    <location>
        <begin position="98"/>
        <end position="117"/>
    </location>
</feature>
<name>A0ABR6ED82_9ACTN</name>
<comment type="caution">
    <text evidence="2">The sequence shown here is derived from an EMBL/GenBank/DDBJ whole genome shotgun (WGS) entry which is preliminary data.</text>
</comment>
<evidence type="ECO:0000256" key="1">
    <source>
        <dbReference type="SAM" id="Phobius"/>
    </source>
</evidence>
<keyword evidence="1" id="KW-1133">Transmembrane helix</keyword>
<keyword evidence="1" id="KW-0812">Transmembrane</keyword>
<sequence length="161" mass="16505">MSDDARPPDPDSPGPVRRTPSAVVLALAAALLVLAAPVALWWAVGHQTVNDPDPDHAVPPLEIPPAVESTLGPLALVGTVVTAVLLARWTSQRVLDPVWWSVTGPLLGAGLALALVHRVVTAEVIGANIGAGLAILFGLPCAALLTLVGLGRALYLLVGRP</sequence>
<feature type="transmembrane region" description="Helical" evidence="1">
    <location>
        <begin position="63"/>
        <end position="86"/>
    </location>
</feature>
<dbReference type="RefSeq" id="WP_182854686.1">
    <property type="nucleotide sequence ID" value="NZ_WMLF01000064.1"/>
</dbReference>
<organism evidence="2 3">
    <name type="scientific">Streptomyces durbertensis</name>
    <dbReference type="NCBI Taxonomy" id="2448886"/>
    <lineage>
        <taxon>Bacteria</taxon>
        <taxon>Bacillati</taxon>
        <taxon>Actinomycetota</taxon>
        <taxon>Actinomycetes</taxon>
        <taxon>Kitasatosporales</taxon>
        <taxon>Streptomycetaceae</taxon>
        <taxon>Streptomyces</taxon>
    </lineage>
</organism>
<keyword evidence="3" id="KW-1185">Reference proteome</keyword>
<gene>
    <name evidence="2" type="ORF">GL263_06875</name>
</gene>
<evidence type="ECO:0000313" key="2">
    <source>
        <dbReference type="EMBL" id="MBB1243288.1"/>
    </source>
</evidence>
<proteinExistence type="predicted"/>
<evidence type="ECO:0000313" key="3">
    <source>
        <dbReference type="Proteomes" id="UP000766698"/>
    </source>
</evidence>
<reference evidence="3" key="1">
    <citation type="journal article" date="2020" name="Syst. Appl. Microbiol.">
        <title>Streptomyces alkaliterrae sp. nov., isolated from an alkaline soil, and emended descriptions of Streptomyces alkaliphilus, Streptomyces calidiresistens and Streptomyces durbertensis.</title>
        <authorList>
            <person name="Swiecimska M."/>
            <person name="Golinska P."/>
            <person name="Nouioui I."/>
            <person name="Wypij M."/>
            <person name="Rai M."/>
            <person name="Sangal V."/>
            <person name="Goodfellow M."/>
        </authorList>
    </citation>
    <scope>NUCLEOTIDE SEQUENCE [LARGE SCALE GENOMIC DNA]</scope>
    <source>
        <strain evidence="3">DSM 104538</strain>
    </source>
</reference>
<feature type="transmembrane region" description="Helical" evidence="1">
    <location>
        <begin position="21"/>
        <end position="43"/>
    </location>
</feature>
<feature type="transmembrane region" description="Helical" evidence="1">
    <location>
        <begin position="129"/>
        <end position="158"/>
    </location>
</feature>
<protein>
    <submittedName>
        <fullName evidence="2">Uncharacterized protein</fullName>
    </submittedName>
</protein>